<dbReference type="CTD" id="41139"/>
<dbReference type="PANTHER" id="PTHR23325:SF1">
    <property type="entry name" value="SERUM RESPONSE FACTOR-BINDING PROTEIN 1"/>
    <property type="match status" value="1"/>
</dbReference>
<feature type="compositionally biased region" description="Acidic residues" evidence="1">
    <location>
        <begin position="215"/>
        <end position="225"/>
    </location>
</feature>
<feature type="compositionally biased region" description="Basic and acidic residues" evidence="1">
    <location>
        <begin position="402"/>
        <end position="419"/>
    </location>
</feature>
<proteinExistence type="predicted"/>
<gene>
    <name evidence="2" type="primary">LOC106122316</name>
</gene>
<sequence>MEVGAVKQAFNNEIIQMKRNLTQAKIQIIHKLTRKAKTLAEKKAPEHLKEKLTKKAESAVKEVLIIKKIKAKDIAKFIVTYDGELAKYLNKPEVDHNKACARLILHKSLHEKHKYIRETFGNTSINDLFMSRLERRKMKKEAREKQKNKKKEKEAKKLVNIEGDWDVEEIENKDDAVEANIQGKGLGDEQSDNGQESDSEQGKEDESSSDKPGDDDGSDSDDEILASESEQIENGNNSQVDKDVDNSDSEMEERKNKKIERKNISQKKEEKLRNKSIEKPKNLPKEVNKKKKDINKNKNFNEKILKRKFNKVIDEKPAEEIKMADPFFITTTGESYMSVVEPRQPDEVKEIHKQGNRQYRRAVMFGHVPKPRRNDFKQENRKFKDLSNSNDRFSNNNYKNKKFNDEEKQETEKVEKLHPSWEAKKRKSGILPFEGKKIVFDDGE</sequence>
<dbReference type="GO" id="GO:0030686">
    <property type="term" value="C:90S preribosome"/>
    <property type="evidence" value="ECO:0007669"/>
    <property type="project" value="TreeGrafter"/>
</dbReference>
<feature type="compositionally biased region" description="Basic and acidic residues" evidence="1">
    <location>
        <begin position="372"/>
        <end position="385"/>
    </location>
</feature>
<evidence type="ECO:0000256" key="1">
    <source>
        <dbReference type="SAM" id="MobiDB-lite"/>
    </source>
</evidence>
<feature type="region of interest" description="Disordered" evidence="1">
    <location>
        <begin position="183"/>
        <end position="299"/>
    </location>
</feature>
<dbReference type="GeneID" id="106122316"/>
<accession>A0AAJ6ZJA5</accession>
<feature type="compositionally biased region" description="Acidic residues" evidence="1">
    <location>
        <begin position="189"/>
        <end position="199"/>
    </location>
</feature>
<feature type="compositionally biased region" description="Polar residues" evidence="1">
    <location>
        <begin position="228"/>
        <end position="239"/>
    </location>
</feature>
<dbReference type="KEGG" id="pxu:106122316"/>
<dbReference type="GO" id="GO:0030490">
    <property type="term" value="P:maturation of SSU-rRNA"/>
    <property type="evidence" value="ECO:0007669"/>
    <property type="project" value="TreeGrafter"/>
</dbReference>
<reference evidence="2" key="1">
    <citation type="submission" date="2025-08" db="UniProtKB">
        <authorList>
            <consortium name="RefSeq"/>
        </authorList>
    </citation>
    <scope>IDENTIFICATION</scope>
</reference>
<dbReference type="PANTHER" id="PTHR23325">
    <property type="entry name" value="SERUM RESPONSE FACTOR-BINDING"/>
    <property type="match status" value="1"/>
</dbReference>
<dbReference type="GO" id="GO:0005634">
    <property type="term" value="C:nucleus"/>
    <property type="evidence" value="ECO:0007669"/>
    <property type="project" value="TreeGrafter"/>
</dbReference>
<feature type="compositionally biased region" description="Basic and acidic residues" evidence="1">
    <location>
        <begin position="261"/>
        <end position="287"/>
    </location>
</feature>
<feature type="region of interest" description="Disordered" evidence="1">
    <location>
        <begin position="366"/>
        <end position="419"/>
    </location>
</feature>
<name>A0AAJ6ZJA5_PAPXU</name>
<dbReference type="InterPro" id="IPR037393">
    <property type="entry name" value="Bud22/SRFB1"/>
</dbReference>
<protein>
    <submittedName>
        <fullName evidence="2">Serum response factor-binding protein 1</fullName>
    </submittedName>
</protein>
<dbReference type="RefSeq" id="XP_013173708.1">
    <property type="nucleotide sequence ID" value="XM_013318254.1"/>
</dbReference>
<dbReference type="AlphaFoldDB" id="A0AAJ6ZJA5"/>
<feature type="compositionally biased region" description="Basic and acidic residues" evidence="1">
    <location>
        <begin position="200"/>
        <end position="214"/>
    </location>
</feature>
<dbReference type="Proteomes" id="UP000694872">
    <property type="component" value="Unplaced"/>
</dbReference>
<evidence type="ECO:0000313" key="2">
    <source>
        <dbReference type="RefSeq" id="XP_013173708.1"/>
    </source>
</evidence>
<organism evidence="2">
    <name type="scientific">Papilio xuthus</name>
    <name type="common">Asian swallowtail butterfly</name>
    <dbReference type="NCBI Taxonomy" id="66420"/>
    <lineage>
        <taxon>Eukaryota</taxon>
        <taxon>Metazoa</taxon>
        <taxon>Ecdysozoa</taxon>
        <taxon>Arthropoda</taxon>
        <taxon>Hexapoda</taxon>
        <taxon>Insecta</taxon>
        <taxon>Pterygota</taxon>
        <taxon>Neoptera</taxon>
        <taxon>Endopterygota</taxon>
        <taxon>Lepidoptera</taxon>
        <taxon>Glossata</taxon>
        <taxon>Ditrysia</taxon>
        <taxon>Papilionoidea</taxon>
        <taxon>Papilionidae</taxon>
        <taxon>Papilioninae</taxon>
        <taxon>Papilio</taxon>
    </lineage>
</organism>